<dbReference type="SMART" id="SM00435">
    <property type="entry name" value="TOPEUc"/>
    <property type="match status" value="1"/>
</dbReference>
<evidence type="ECO:0000313" key="11">
    <source>
        <dbReference type="EMBL" id="CAA2633241.1"/>
    </source>
</evidence>
<dbReference type="Gene3D" id="1.10.10.41">
    <property type="entry name" value="Yeast DNA topoisomerase - domain 1"/>
    <property type="match status" value="1"/>
</dbReference>
<feature type="active site" description="O-(3'-phospho-DNA)-tyrosine intermediate" evidence="7">
    <location>
        <position position="641"/>
    </location>
</feature>
<dbReference type="FunFam" id="1.10.132.10:FF:000002">
    <property type="entry name" value="DNA topoisomerase I"/>
    <property type="match status" value="1"/>
</dbReference>
<evidence type="ECO:0000256" key="6">
    <source>
        <dbReference type="ARBA" id="ARBA00023235"/>
    </source>
</evidence>
<reference evidence="11 12" key="1">
    <citation type="submission" date="2019-12" db="EMBL/GenBank/DDBJ databases">
        <authorList>
            <person name="Scholz U."/>
            <person name="Mascher M."/>
            <person name="Fiebig A."/>
        </authorList>
    </citation>
    <scope>NUCLEOTIDE SEQUENCE</scope>
</reference>
<keyword evidence="5 7" id="KW-0238">DNA-binding</keyword>
<proteinExistence type="inferred from homology"/>
<keyword evidence="12" id="KW-1185">Reference proteome</keyword>
<organism evidence="11">
    <name type="scientific">Spirodela intermedia</name>
    <name type="common">Intermediate duckweed</name>
    <dbReference type="NCBI Taxonomy" id="51605"/>
    <lineage>
        <taxon>Eukaryota</taxon>
        <taxon>Viridiplantae</taxon>
        <taxon>Streptophyta</taxon>
        <taxon>Embryophyta</taxon>
        <taxon>Tracheophyta</taxon>
        <taxon>Spermatophyta</taxon>
        <taxon>Magnoliopsida</taxon>
        <taxon>Liliopsida</taxon>
        <taxon>Araceae</taxon>
        <taxon>Lemnoideae</taxon>
        <taxon>Spirodela</taxon>
    </lineage>
</organism>
<dbReference type="GO" id="GO:0006260">
    <property type="term" value="P:DNA replication"/>
    <property type="evidence" value="ECO:0007669"/>
    <property type="project" value="TreeGrafter"/>
</dbReference>
<evidence type="ECO:0000256" key="8">
    <source>
        <dbReference type="SAM" id="Coils"/>
    </source>
</evidence>
<dbReference type="PROSITE" id="PS00176">
    <property type="entry name" value="TOPO_IB_1"/>
    <property type="match status" value="1"/>
</dbReference>
<comment type="catalytic activity">
    <reaction evidence="1 7">
        <text>ATP-independent breakage of single-stranded DNA, followed by passage and rejoining.</text>
        <dbReference type="EC" id="5.6.2.1"/>
    </reaction>
</comment>
<dbReference type="InterPro" id="IPR014711">
    <property type="entry name" value="TopoI_cat_a-hlx-sub_euk"/>
</dbReference>
<dbReference type="EMBL" id="LR743603">
    <property type="protein sequence ID" value="CAA2633241.1"/>
    <property type="molecule type" value="Genomic_DNA"/>
</dbReference>
<dbReference type="GO" id="GO:0005730">
    <property type="term" value="C:nucleolus"/>
    <property type="evidence" value="ECO:0007669"/>
    <property type="project" value="TreeGrafter"/>
</dbReference>
<dbReference type="InterPro" id="IPR018521">
    <property type="entry name" value="TopoIB_AS"/>
</dbReference>
<dbReference type="Pfam" id="PF02919">
    <property type="entry name" value="Topoisom_I_N"/>
    <property type="match status" value="2"/>
</dbReference>
<keyword evidence="6 7" id="KW-0413">Isomerase</keyword>
<feature type="region of interest" description="Disordered" evidence="9">
    <location>
        <begin position="86"/>
        <end position="110"/>
    </location>
</feature>
<dbReference type="PANTHER" id="PTHR10290">
    <property type="entry name" value="DNA TOPOISOMERASE I"/>
    <property type="match status" value="1"/>
</dbReference>
<dbReference type="GO" id="GO:0007059">
    <property type="term" value="P:chromosome segregation"/>
    <property type="evidence" value="ECO:0007669"/>
    <property type="project" value="TreeGrafter"/>
</dbReference>
<feature type="compositionally biased region" description="Basic and acidic residues" evidence="9">
    <location>
        <begin position="93"/>
        <end position="102"/>
    </location>
</feature>
<dbReference type="GO" id="GO:0005694">
    <property type="term" value="C:chromosome"/>
    <property type="evidence" value="ECO:0007669"/>
    <property type="project" value="InterPro"/>
</dbReference>
<evidence type="ECO:0000313" key="12">
    <source>
        <dbReference type="Proteomes" id="UP001189122"/>
    </source>
</evidence>
<dbReference type="Proteomes" id="UP001189122">
    <property type="component" value="Unassembled WGS sequence"/>
</dbReference>
<evidence type="ECO:0000256" key="5">
    <source>
        <dbReference type="ARBA" id="ARBA00023125"/>
    </source>
</evidence>
<dbReference type="Pfam" id="PF01028">
    <property type="entry name" value="Topoisom_I"/>
    <property type="match status" value="2"/>
</dbReference>
<dbReference type="InterPro" id="IPR013030">
    <property type="entry name" value="DNA_topo_DNA_db_N_dom2"/>
</dbReference>
<protein>
    <recommendedName>
        <fullName evidence="3">DNA topoisomerase</fullName>
        <ecNumber evidence="3">5.6.2.1</ecNumber>
    </recommendedName>
</protein>
<dbReference type="GO" id="GO:0006265">
    <property type="term" value="P:DNA topological change"/>
    <property type="evidence" value="ECO:0007669"/>
    <property type="project" value="UniProtKB-UniRule"/>
</dbReference>
<dbReference type="InterPro" id="IPR013500">
    <property type="entry name" value="TopoI_cat_euk"/>
</dbReference>
<comment type="similarity">
    <text evidence="2 7">Belongs to the type IB topoisomerase family.</text>
</comment>
<dbReference type="InterPro" id="IPR051062">
    <property type="entry name" value="Topoisomerase_IB"/>
</dbReference>
<dbReference type="InterPro" id="IPR036202">
    <property type="entry name" value="TopoI_DNA-bd_euk_N_sf"/>
</dbReference>
<evidence type="ECO:0000256" key="4">
    <source>
        <dbReference type="ARBA" id="ARBA00023029"/>
    </source>
</evidence>
<evidence type="ECO:0000256" key="2">
    <source>
        <dbReference type="ARBA" id="ARBA00006645"/>
    </source>
</evidence>
<name>A0A7I8JQF1_SPIIN</name>
<evidence type="ECO:0000256" key="7">
    <source>
        <dbReference type="PROSITE-ProRule" id="PRU01382"/>
    </source>
</evidence>
<dbReference type="InterPro" id="IPR014727">
    <property type="entry name" value="TopoI_cat_a/b-sub_euk"/>
</dbReference>
<dbReference type="InterPro" id="IPR008336">
    <property type="entry name" value="TopoI_DNA-bd_euk"/>
</dbReference>
<evidence type="ECO:0000259" key="10">
    <source>
        <dbReference type="SMART" id="SM00435"/>
    </source>
</evidence>
<dbReference type="InterPro" id="IPR011010">
    <property type="entry name" value="DNA_brk_join_enz"/>
</dbReference>
<dbReference type="Gene3D" id="1.10.132.10">
    <property type="match status" value="1"/>
</dbReference>
<dbReference type="EC" id="5.6.2.1" evidence="3"/>
<dbReference type="Pfam" id="PF14370">
    <property type="entry name" value="Topo_C_assoc"/>
    <property type="match status" value="1"/>
</dbReference>
<dbReference type="PROSITE" id="PS52038">
    <property type="entry name" value="TOPO_IB_2"/>
    <property type="match status" value="1"/>
</dbReference>
<accession>A0A7I8JQF1</accession>
<dbReference type="InterPro" id="IPR013034">
    <property type="entry name" value="DNA_topo_DNA_db_N_dom1"/>
</dbReference>
<dbReference type="InterPro" id="IPR001631">
    <property type="entry name" value="TopoI"/>
</dbReference>
<dbReference type="GO" id="GO:0003917">
    <property type="term" value="F:DNA topoisomerase type I (single strand cut, ATP-independent) activity"/>
    <property type="evidence" value="ECO:0007669"/>
    <property type="project" value="UniProtKB-UniRule"/>
</dbReference>
<dbReference type="PRINTS" id="PR00416">
    <property type="entry name" value="EUTPISMRASEI"/>
</dbReference>
<dbReference type="InterPro" id="IPR025834">
    <property type="entry name" value="TopoI_C_dom"/>
</dbReference>
<evidence type="ECO:0000256" key="3">
    <source>
        <dbReference type="ARBA" id="ARBA00012891"/>
    </source>
</evidence>
<sequence length="682" mass="77972">MAVHDSVYKNLSDDDDEDDRPIIFKRTRRARPKLLLVLLAVKTSSMNAKIVRNPSAVAPSVSQKPKAKPRKSLMIQKIEKPLMSSFQSKPTRVKVDSDEEKPLASSFQQNGSNKRPLVMLFNPVNHQIRNRTFGQTVCKSLNTMTMIIFPIAQRTKNLVSKEKQSSTKKVITKVSKSFKVPPGSGEVQKWTTLEHNVCYIPPPYKPHGVKMLYNGKPVDLSPEQEEVATMFAVMKDTEYATKKTFVDNFMKDWRTILGPNHVISRKKALKEEKMKQEEKYMWAVVDGVKEKVSPDQGLDIIMLTVLYFISWNFRVEPPGLFRGRGEHPKMGKLKRRIRPSDITINIGKSAPIPECPIAGGRWKEIRHDNTVTWLAFWNDPINSKEMKYVFLAASSSLKGQSDKEKYEKARKLKDYIHSIRRNYTRDFTSKDDTKRQIAVATYLIDKLALRAGNEKEGEEAETVGCCTLKVENFDFLVRIPSDTFNTVEVEPAVYKAELMPGLTAKVFRTYNASITLMTCLLVKFPVQQLNQETKAGIVQEKLAVYQHANKEVAIICNHQRSVSKSHDAQMSRLNDKLEELNGEEGEAPFERLRGKTKRNLSSEALEKKLMQLDAKIEKIELDKKLKEDLKTVALGTSKINYLDPRISVAWCKRHEVPIEKIFNKSLLAKFAWAMDVDPSFRF</sequence>
<evidence type="ECO:0000256" key="9">
    <source>
        <dbReference type="SAM" id="MobiDB-lite"/>
    </source>
</evidence>
<dbReference type="Gene3D" id="2.170.11.10">
    <property type="entry name" value="DNA Topoisomerase I, domain 2"/>
    <property type="match status" value="1"/>
</dbReference>
<dbReference type="PANTHER" id="PTHR10290:SF23">
    <property type="entry name" value="DNA TOPOISOMERASE 1 BETA"/>
    <property type="match status" value="1"/>
</dbReference>
<gene>
    <name evidence="11" type="ORF">SI7747_16018771</name>
</gene>
<evidence type="ECO:0000256" key="1">
    <source>
        <dbReference type="ARBA" id="ARBA00000213"/>
    </source>
</evidence>
<dbReference type="SUPFAM" id="SSF56741">
    <property type="entry name" value="Eukaryotic DNA topoisomerase I, N-terminal DNA-binding fragment"/>
    <property type="match status" value="1"/>
</dbReference>
<keyword evidence="8" id="KW-0175">Coiled coil</keyword>
<dbReference type="Gene3D" id="3.90.15.10">
    <property type="entry name" value="Topoisomerase I, Chain A, domain 3"/>
    <property type="match status" value="1"/>
</dbReference>
<dbReference type="InterPro" id="IPR013499">
    <property type="entry name" value="TopoI_euk"/>
</dbReference>
<dbReference type="SUPFAM" id="SSF56349">
    <property type="entry name" value="DNA breaking-rejoining enzymes"/>
    <property type="match status" value="1"/>
</dbReference>
<dbReference type="EMBL" id="CACRZD030000016">
    <property type="protein sequence ID" value="CAA6672360.1"/>
    <property type="molecule type" value="Genomic_DNA"/>
</dbReference>
<dbReference type="AlphaFoldDB" id="A0A7I8JQF1"/>
<feature type="domain" description="DNA topoisomerase I eukaryotic-type" evidence="10">
    <location>
        <begin position="320"/>
        <end position="655"/>
    </location>
</feature>
<dbReference type="GO" id="GO:0003677">
    <property type="term" value="F:DNA binding"/>
    <property type="evidence" value="ECO:0007669"/>
    <property type="project" value="UniProtKB-UniRule"/>
</dbReference>
<keyword evidence="4 7" id="KW-0799">Topoisomerase</keyword>
<feature type="coiled-coil region" evidence="8">
    <location>
        <begin position="563"/>
        <end position="629"/>
    </location>
</feature>